<dbReference type="EMBL" id="JAKLTQ010000002">
    <property type="protein sequence ID" value="MCG2621471.1"/>
    <property type="molecule type" value="Genomic_DNA"/>
</dbReference>
<name>A0ABS9L4C6_9MICC</name>
<dbReference type="InterPro" id="IPR036812">
    <property type="entry name" value="NAD(P)_OxRdtase_dom_sf"/>
</dbReference>
<dbReference type="InterPro" id="IPR023210">
    <property type="entry name" value="NADP_OxRdtase_dom"/>
</dbReference>
<dbReference type="PANTHER" id="PTHR43364">
    <property type="entry name" value="NADH-SPECIFIC METHYLGLYOXAL REDUCTASE-RELATED"/>
    <property type="match status" value="1"/>
</dbReference>
<evidence type="ECO:0000313" key="2">
    <source>
        <dbReference type="EMBL" id="MCG2621471.1"/>
    </source>
</evidence>
<dbReference type="PRINTS" id="PR00069">
    <property type="entry name" value="ALDKETRDTASE"/>
</dbReference>
<dbReference type="CDD" id="cd19081">
    <property type="entry name" value="AKR_AKR9C1"/>
    <property type="match status" value="1"/>
</dbReference>
<gene>
    <name evidence="2" type="ORF">LVY72_06015</name>
</gene>
<dbReference type="Proteomes" id="UP001165368">
    <property type="component" value="Unassembled WGS sequence"/>
</dbReference>
<dbReference type="PROSITE" id="PS00062">
    <property type="entry name" value="ALDOKETO_REDUCTASE_2"/>
    <property type="match status" value="1"/>
</dbReference>
<dbReference type="Gene3D" id="3.20.20.100">
    <property type="entry name" value="NADP-dependent oxidoreductase domain"/>
    <property type="match status" value="1"/>
</dbReference>
<comment type="caution">
    <text evidence="2">The sequence shown here is derived from an EMBL/GenBank/DDBJ whole genome shotgun (WGS) entry which is preliminary data.</text>
</comment>
<dbReference type="RefSeq" id="WP_237818703.1">
    <property type="nucleotide sequence ID" value="NZ_JAKLTQ010000002.1"/>
</dbReference>
<evidence type="ECO:0000259" key="1">
    <source>
        <dbReference type="Pfam" id="PF00248"/>
    </source>
</evidence>
<dbReference type="SUPFAM" id="SSF51430">
    <property type="entry name" value="NAD(P)-linked oxidoreductase"/>
    <property type="match status" value="1"/>
</dbReference>
<reference evidence="2" key="1">
    <citation type="submission" date="2022-01" db="EMBL/GenBank/DDBJ databases">
        <authorList>
            <person name="Jo J.-H."/>
            <person name="Im W.-T."/>
        </authorList>
    </citation>
    <scope>NUCLEOTIDE SEQUENCE</scope>
    <source>
        <strain evidence="2">I2-34</strain>
    </source>
</reference>
<proteinExistence type="predicted"/>
<dbReference type="InterPro" id="IPR050523">
    <property type="entry name" value="AKR_Detox_Biosynth"/>
</dbReference>
<evidence type="ECO:0000313" key="3">
    <source>
        <dbReference type="Proteomes" id="UP001165368"/>
    </source>
</evidence>
<dbReference type="PANTHER" id="PTHR43364:SF6">
    <property type="entry name" value="OXIDOREDUCTASE-RELATED"/>
    <property type="match status" value="1"/>
</dbReference>
<dbReference type="InterPro" id="IPR018170">
    <property type="entry name" value="Aldo/ket_reductase_CS"/>
</dbReference>
<accession>A0ABS9L4C6</accession>
<sequence length="314" mass="32931">MRAVGNSDLRTFPIALGGNTFGWTSDRAASEMVLDAYAAAGGNFIDTADGYSAWAPGNAGGESETIIGGWLQSRGNRGSMVVATKAGTHPQYQGLAPATVAAAADASLQRLKTDYIDLYYAHFDDPTVPLVDTLTAFEDLRTAGKIRHIGVSNYSPERLAEWVRVAEENGFTQPVALQPHYNLVARRDFEQALAPLARAHGWAVFPFWSMASGFLTGKYRSAADAGASVRGAAAAKYFTEEGFGVIAALDSVAAARGISITTAALAWLLARPGITAALASARTVEQLPDLIAAAETVLTPEETAALDAASASFA</sequence>
<protein>
    <submittedName>
        <fullName evidence="2">Aldo/keto reductase</fullName>
    </submittedName>
</protein>
<organism evidence="2 3">
    <name type="scientific">Arthrobacter hankyongi</name>
    <dbReference type="NCBI Taxonomy" id="2904801"/>
    <lineage>
        <taxon>Bacteria</taxon>
        <taxon>Bacillati</taxon>
        <taxon>Actinomycetota</taxon>
        <taxon>Actinomycetes</taxon>
        <taxon>Micrococcales</taxon>
        <taxon>Micrococcaceae</taxon>
        <taxon>Arthrobacter</taxon>
    </lineage>
</organism>
<feature type="domain" description="NADP-dependent oxidoreductase" evidence="1">
    <location>
        <begin position="13"/>
        <end position="309"/>
    </location>
</feature>
<dbReference type="Pfam" id="PF00248">
    <property type="entry name" value="Aldo_ket_red"/>
    <property type="match status" value="1"/>
</dbReference>
<dbReference type="InterPro" id="IPR020471">
    <property type="entry name" value="AKR"/>
</dbReference>
<keyword evidence="3" id="KW-1185">Reference proteome</keyword>